<dbReference type="InterPro" id="IPR050738">
    <property type="entry name" value="Sulfatase"/>
</dbReference>
<keyword evidence="3" id="KW-0479">Metal-binding</keyword>
<feature type="signal peptide" evidence="7">
    <location>
        <begin position="1"/>
        <end position="21"/>
    </location>
</feature>
<dbReference type="InterPro" id="IPR017850">
    <property type="entry name" value="Alkaline_phosphatase_core_sf"/>
</dbReference>
<dbReference type="Gene3D" id="3.40.720.10">
    <property type="entry name" value="Alkaline Phosphatase, subunit A"/>
    <property type="match status" value="2"/>
</dbReference>
<keyword evidence="6" id="KW-0472">Membrane</keyword>
<evidence type="ECO:0000313" key="9">
    <source>
        <dbReference type="EMBL" id="CAH3153339.1"/>
    </source>
</evidence>
<evidence type="ECO:0000256" key="5">
    <source>
        <dbReference type="ARBA" id="ARBA00022837"/>
    </source>
</evidence>
<dbReference type="Proteomes" id="UP001159428">
    <property type="component" value="Unassembled WGS sequence"/>
</dbReference>
<keyword evidence="4" id="KW-0378">Hydrolase</keyword>
<reference evidence="9 10" key="1">
    <citation type="submission" date="2022-05" db="EMBL/GenBank/DDBJ databases">
        <authorList>
            <consortium name="Genoscope - CEA"/>
            <person name="William W."/>
        </authorList>
    </citation>
    <scope>NUCLEOTIDE SEQUENCE [LARGE SCALE GENOMIC DNA]</scope>
</reference>
<protein>
    <recommendedName>
        <fullName evidence="8">Sulfatase N-terminal domain-containing protein</fullName>
    </recommendedName>
</protein>
<evidence type="ECO:0000256" key="7">
    <source>
        <dbReference type="SAM" id="SignalP"/>
    </source>
</evidence>
<accession>A0AAU9XNV5</accession>
<keyword evidence="7" id="KW-0732">Signal</keyword>
<feature type="transmembrane region" description="Helical" evidence="6">
    <location>
        <begin position="741"/>
        <end position="759"/>
    </location>
</feature>
<evidence type="ECO:0000256" key="1">
    <source>
        <dbReference type="ARBA" id="ARBA00001913"/>
    </source>
</evidence>
<keyword evidence="6" id="KW-1133">Transmembrane helix</keyword>
<keyword evidence="5" id="KW-0106">Calcium</keyword>
<dbReference type="PANTHER" id="PTHR42693">
    <property type="entry name" value="ARYLSULFATASE FAMILY MEMBER"/>
    <property type="match status" value="1"/>
</dbReference>
<dbReference type="InterPro" id="IPR024607">
    <property type="entry name" value="Sulfatase_CS"/>
</dbReference>
<dbReference type="PROSITE" id="PS00149">
    <property type="entry name" value="SULFATASE_2"/>
    <property type="match status" value="2"/>
</dbReference>
<dbReference type="Gene3D" id="3.30.1120.10">
    <property type="match status" value="2"/>
</dbReference>
<feature type="chain" id="PRO_5043706759" description="Sulfatase N-terminal domain-containing protein" evidence="7">
    <location>
        <begin position="22"/>
        <end position="1130"/>
    </location>
</feature>
<comment type="cofactor">
    <cofactor evidence="1">
        <name>Ca(2+)</name>
        <dbReference type="ChEBI" id="CHEBI:29108"/>
    </cofactor>
</comment>
<dbReference type="InterPro" id="IPR000917">
    <property type="entry name" value="Sulfatase_N"/>
</dbReference>
<feature type="transmembrane region" description="Helical" evidence="6">
    <location>
        <begin position="184"/>
        <end position="204"/>
    </location>
</feature>
<keyword evidence="6" id="KW-0812">Transmembrane</keyword>
<evidence type="ECO:0000259" key="8">
    <source>
        <dbReference type="Pfam" id="PF00884"/>
    </source>
</evidence>
<dbReference type="SUPFAM" id="SSF53649">
    <property type="entry name" value="Alkaline phosphatase-like"/>
    <property type="match status" value="2"/>
</dbReference>
<dbReference type="Gene3D" id="1.10.287.550">
    <property type="entry name" value="Helix hairpin bin"/>
    <property type="match status" value="2"/>
</dbReference>
<dbReference type="AlphaFoldDB" id="A0AAU9XNV5"/>
<name>A0AAU9XNV5_9CNID</name>
<dbReference type="GO" id="GO:0046872">
    <property type="term" value="F:metal ion binding"/>
    <property type="evidence" value="ECO:0007669"/>
    <property type="project" value="UniProtKB-KW"/>
</dbReference>
<feature type="transmembrane region" description="Helical" evidence="6">
    <location>
        <begin position="766"/>
        <end position="783"/>
    </location>
</feature>
<evidence type="ECO:0000256" key="2">
    <source>
        <dbReference type="ARBA" id="ARBA00008779"/>
    </source>
</evidence>
<evidence type="ECO:0000256" key="4">
    <source>
        <dbReference type="ARBA" id="ARBA00022801"/>
    </source>
</evidence>
<feature type="transmembrane region" description="Helical" evidence="6">
    <location>
        <begin position="211"/>
        <end position="231"/>
    </location>
</feature>
<evidence type="ECO:0000313" key="10">
    <source>
        <dbReference type="Proteomes" id="UP001159428"/>
    </source>
</evidence>
<dbReference type="EMBL" id="CALNXJ010000053">
    <property type="protein sequence ID" value="CAH3153339.1"/>
    <property type="molecule type" value="Genomic_DNA"/>
</dbReference>
<feature type="domain" description="Sulfatase N-terminal" evidence="8">
    <location>
        <begin position="577"/>
        <end position="963"/>
    </location>
</feature>
<gene>
    <name evidence="9" type="ORF">PMEA_00027063</name>
</gene>
<dbReference type="Pfam" id="PF14707">
    <property type="entry name" value="Sulfatase_C"/>
    <property type="match status" value="2"/>
</dbReference>
<dbReference type="GO" id="GO:0004065">
    <property type="term" value="F:arylsulfatase activity"/>
    <property type="evidence" value="ECO:0007669"/>
    <property type="project" value="TreeGrafter"/>
</dbReference>
<dbReference type="FunFam" id="3.30.1120.10:FF:000001">
    <property type="entry name" value="Arylsulfatase E"/>
    <property type="match status" value="2"/>
</dbReference>
<feature type="domain" description="Sulfatase N-terminal" evidence="8">
    <location>
        <begin position="23"/>
        <end position="408"/>
    </location>
</feature>
<dbReference type="GO" id="GO:0012505">
    <property type="term" value="C:endomembrane system"/>
    <property type="evidence" value="ECO:0007669"/>
    <property type="project" value="UniProtKB-ARBA"/>
</dbReference>
<dbReference type="PANTHER" id="PTHR42693:SF49">
    <property type="entry name" value="SULFATASE N-TERMINAL DOMAIN-CONTAINING PROTEIN"/>
    <property type="match status" value="1"/>
</dbReference>
<organism evidence="9 10">
    <name type="scientific">Pocillopora meandrina</name>
    <dbReference type="NCBI Taxonomy" id="46732"/>
    <lineage>
        <taxon>Eukaryota</taxon>
        <taxon>Metazoa</taxon>
        <taxon>Cnidaria</taxon>
        <taxon>Anthozoa</taxon>
        <taxon>Hexacorallia</taxon>
        <taxon>Scleractinia</taxon>
        <taxon>Astrocoeniina</taxon>
        <taxon>Pocilloporidae</taxon>
        <taxon>Pocillopora</taxon>
    </lineage>
</organism>
<sequence>MWPKWFTTIVPLIIMISVAFAKPNIVIFVVDDLGISDLGFFGNDTIKSPNIDRLAEQGARLRHDVTPDAICTPNRAALLTGRYPIRSGLASDEGQDRVFLHTAASGGLPQNETTLAEIASAAGYITGIVGKWHLGLHKSSGSDFHFHPLKQGFDYFYGLPLTNLRTCEPGQYLINIVYPALKPFNVLASGVVIGVTLYILYLAGVLNQITFLSLLTLVILISSAQAGWLLILSRLTCIVLKDYELVEQPVLLENLTARFTDEAVGFIHRNKDSPFLLYMSFAKVHTALFTTKPFVNHSVHGRYGDNVEEMDWSVGQIMAAVEELGLRKNTFVYFTSDNGPYIEEVSDTGEYHGGWSGIYKGGKGQCWDGGVRMPTIASWPGHIPAGISIDQLTSSMDLLPTVAKLTGADLPQDRIIDGKDLLPLLTNQTQKSSHEFVFHYCGNLVHAVRYHPKDSGTVWKAHFMTAKWSEGTESCRGRGICWCHGNLVNVHDPPLLFDITDDPSESSPIAPNNPEYIEAMKYIHPAVKQHNDNIDRVPEQLVWSKNRVHPSLQMCCNFPYCTCEETDKKIKHYPKDPNVLIFLVDDMGIGDVGCFGNDTIKTPNIDRLAEQGARLRHDVTPDSICTPNRAAFLTGRYPIRSGLAASRGQLRVLVFTSASGGLPQNETTFAEIASAAGYRTGVIGKWHLGLHSSSNSDFHFHPLKQGFHYFYGLPLTNHNSCLFGGKHPKSLTSRGLTPAKILIAASVVAITSFIGYFAAWLNKSTCALLLTTILLLSITILRYDMMIARFNCFVMKNYETVEQPVILESLTARFTDEAVNFIRANRDRPFLLYMSFAKVHTALFNTPAFVNHSVHGRYGDNVEEMDWSVGQIMAAVEKLGLRENTFVYFTSDNGPHLEEVSNTGEYHGGWNGIFKGGKGQCWDGGVRMPTVVSWLGHIPAGISIDQPTSSMDLLPTVAKLTGADLPQDRVIDGKELLPLLTNQTQESSHEFIFHYCGNQIHAVRYHPKDSDTVWKAHFATPKWTEGTESCIGKRIACGCFKEHVKIQEPPLLFDVSNDPSESFPIASDRPDYQRIVRDIYPALQAHKQSIANVPSQLGPKNSFHPLLQMCCNFPFCSCEETGRKLEHYPN</sequence>
<comment type="similarity">
    <text evidence="2">Belongs to the sulfatase family.</text>
</comment>
<keyword evidence="10" id="KW-1185">Reference proteome</keyword>
<dbReference type="GO" id="GO:0005737">
    <property type="term" value="C:cytoplasm"/>
    <property type="evidence" value="ECO:0007669"/>
    <property type="project" value="UniProtKB-ARBA"/>
</dbReference>
<evidence type="ECO:0000256" key="6">
    <source>
        <dbReference type="SAM" id="Phobius"/>
    </source>
</evidence>
<comment type="caution">
    <text evidence="9">The sequence shown here is derived from an EMBL/GenBank/DDBJ whole genome shotgun (WGS) entry which is preliminary data.</text>
</comment>
<proteinExistence type="inferred from homology"/>
<evidence type="ECO:0000256" key="3">
    <source>
        <dbReference type="ARBA" id="ARBA00022723"/>
    </source>
</evidence>
<dbReference type="Pfam" id="PF00884">
    <property type="entry name" value="Sulfatase"/>
    <property type="match status" value="2"/>
</dbReference>